<proteinExistence type="predicted"/>
<dbReference type="InterPro" id="IPR023346">
    <property type="entry name" value="Lysozyme-like_dom_sf"/>
</dbReference>
<evidence type="ECO:0000313" key="2">
    <source>
        <dbReference type="EMBL" id="ALG88343.1"/>
    </source>
</evidence>
<evidence type="ECO:0000259" key="1">
    <source>
        <dbReference type="Pfam" id="PF01464"/>
    </source>
</evidence>
<name>A0A0N7FVX1_ACIBA</name>
<protein>
    <submittedName>
        <fullName evidence="2">TrbN</fullName>
    </submittedName>
</protein>
<dbReference type="InterPro" id="IPR008258">
    <property type="entry name" value="Transglycosylase_SLT_dom_1"/>
</dbReference>
<dbReference type="Pfam" id="PF01464">
    <property type="entry name" value="SLT"/>
    <property type="match status" value="1"/>
</dbReference>
<dbReference type="SUPFAM" id="SSF53955">
    <property type="entry name" value="Lysozyme-like"/>
    <property type="match status" value="1"/>
</dbReference>
<geneLocation type="plasmid" evidence="2">
    <name>pD4</name>
</geneLocation>
<organism evidence="2">
    <name type="scientific">Acinetobacter baumannii</name>
    <dbReference type="NCBI Taxonomy" id="470"/>
    <lineage>
        <taxon>Bacteria</taxon>
        <taxon>Pseudomonadati</taxon>
        <taxon>Pseudomonadota</taxon>
        <taxon>Gammaproteobacteria</taxon>
        <taxon>Moraxellales</taxon>
        <taxon>Moraxellaceae</taxon>
        <taxon>Acinetobacter</taxon>
        <taxon>Acinetobacter calcoaceticus/baumannii complex</taxon>
    </lineage>
</organism>
<dbReference type="AlphaFoldDB" id="A0A0N7FVX1"/>
<gene>
    <name evidence="2" type="primary">trbN</name>
</gene>
<dbReference type="EMBL" id="KT779035">
    <property type="protein sequence ID" value="ALG88343.1"/>
    <property type="molecule type" value="Genomic_DNA"/>
</dbReference>
<dbReference type="RefSeq" id="WP_228719342.1">
    <property type="nucleotide sequence ID" value="NZ_KT779035.1"/>
</dbReference>
<sequence length="292" mass="32695">MHGFQNLNTGVSVEKGKMLQSKRLFYFLGCMVCVSGITNAKVPQMSSQQLGLYANQLNGSPRANFVNSGTTSNHSINPKTANTSVVLPQRRTGNYTTISYTNSPAPEAKQLEIVQQSQTSNTNWVQEYAFRGNVAAPEVLNNYSYQKPKVNINYVRGREANLTCVIAAARSEGVPLYVLLGIQSKERGRNGEVNATNDMGHFQVNKQHFRNGGMFNPQDMERARTDGCYNAVLAAKILRDRLSTKVASVDFWTRAAAYHSWTPSVNARYRPDLIRYSMQWKQWLTQNGINPN</sequence>
<accession>A0A0N7FVX1</accession>
<reference evidence="2" key="1">
    <citation type="submission" date="2015-09" db="EMBL/GenBank/DDBJ databases">
        <title>Conjugative plasmids carrying the sulphonamide resistance gene sul2.</title>
        <authorList>
            <person name="Hamidian M."/>
            <person name="Holt K.E."/>
            <person name="Pickard D."/>
            <person name="Hall R.M."/>
        </authorList>
    </citation>
    <scope>NUCLEOTIDE SEQUENCE</scope>
    <source>
        <strain evidence="2">D4</strain>
        <plasmid evidence="2">pD4</plasmid>
    </source>
</reference>
<feature type="domain" description="Transglycosylase SLT" evidence="1">
    <location>
        <begin position="164"/>
        <end position="260"/>
    </location>
</feature>
<keyword evidence="2" id="KW-0614">Plasmid</keyword>